<dbReference type="RefSeq" id="WP_122919294.1">
    <property type="nucleotide sequence ID" value="NZ_RHHQ01000013.1"/>
</dbReference>
<dbReference type="Pfam" id="PF05573">
    <property type="entry name" value="NosL"/>
    <property type="match status" value="1"/>
</dbReference>
<proteinExistence type="predicted"/>
<evidence type="ECO:0000313" key="3">
    <source>
        <dbReference type="EMBL" id="RNB85882.1"/>
    </source>
</evidence>
<feature type="chain" id="PRO_5039431241" description="Nitrous oxide reductase" evidence="2">
    <location>
        <begin position="19"/>
        <end position="175"/>
    </location>
</feature>
<dbReference type="EMBL" id="RHHQ01000013">
    <property type="protein sequence ID" value="RNB85882.1"/>
    <property type="molecule type" value="Genomic_DNA"/>
</dbReference>
<organism evidence="3 4">
    <name type="scientific">Brevibacillus fluminis</name>
    <dbReference type="NCBI Taxonomy" id="511487"/>
    <lineage>
        <taxon>Bacteria</taxon>
        <taxon>Bacillati</taxon>
        <taxon>Bacillota</taxon>
        <taxon>Bacilli</taxon>
        <taxon>Bacillales</taxon>
        <taxon>Paenibacillaceae</taxon>
        <taxon>Brevibacillus</taxon>
    </lineage>
</organism>
<dbReference type="PANTHER" id="PTHR41247">
    <property type="entry name" value="HTH-TYPE TRANSCRIPTIONAL REPRESSOR YCNK"/>
    <property type="match status" value="1"/>
</dbReference>
<dbReference type="AlphaFoldDB" id="A0A3M8DCT2"/>
<dbReference type="SUPFAM" id="SSF160387">
    <property type="entry name" value="NosL/MerB-like"/>
    <property type="match status" value="1"/>
</dbReference>
<feature type="signal peptide" evidence="2">
    <location>
        <begin position="1"/>
        <end position="18"/>
    </location>
</feature>
<gene>
    <name evidence="3" type="ORF">EDM56_17945</name>
</gene>
<reference evidence="3 4" key="1">
    <citation type="submission" date="2018-10" db="EMBL/GenBank/DDBJ databases">
        <title>Phylogenomics of Brevibacillus.</title>
        <authorList>
            <person name="Dunlap C."/>
        </authorList>
    </citation>
    <scope>NUCLEOTIDE SEQUENCE [LARGE SCALE GENOMIC DNA]</scope>
    <source>
        <strain evidence="3 4">JCM 15716</strain>
    </source>
</reference>
<dbReference type="PANTHER" id="PTHR41247:SF1">
    <property type="entry name" value="HTH-TYPE TRANSCRIPTIONAL REPRESSOR YCNK"/>
    <property type="match status" value="1"/>
</dbReference>
<protein>
    <recommendedName>
        <fullName evidence="5">Nitrous oxide reductase</fullName>
    </recommendedName>
</protein>
<dbReference type="Proteomes" id="UP000271031">
    <property type="component" value="Unassembled WGS sequence"/>
</dbReference>
<evidence type="ECO:0000313" key="4">
    <source>
        <dbReference type="Proteomes" id="UP000271031"/>
    </source>
</evidence>
<evidence type="ECO:0008006" key="5">
    <source>
        <dbReference type="Google" id="ProtNLM"/>
    </source>
</evidence>
<evidence type="ECO:0000256" key="1">
    <source>
        <dbReference type="SAM" id="MobiDB-lite"/>
    </source>
</evidence>
<name>A0A3M8DCT2_9BACL</name>
<comment type="caution">
    <text evidence="3">The sequence shown here is derived from an EMBL/GenBank/DDBJ whole genome shotgun (WGS) entry which is preliminary data.</text>
</comment>
<dbReference type="InterPro" id="IPR008719">
    <property type="entry name" value="N2O_reductase_NosL"/>
</dbReference>
<dbReference type="OrthoDB" id="9792749at2"/>
<feature type="region of interest" description="Disordered" evidence="1">
    <location>
        <begin position="156"/>
        <end position="175"/>
    </location>
</feature>
<evidence type="ECO:0000256" key="2">
    <source>
        <dbReference type="SAM" id="SignalP"/>
    </source>
</evidence>
<keyword evidence="2" id="KW-0732">Signal</keyword>
<accession>A0A3M8DCT2</accession>
<sequence>MRKTIALLVGIGIIGALAGCGTESVQPVPIDEGVDICEVCNMSVPNSAFATELIVDSGRVYKFDDIGCMQEWLNEHSDEKIKAEFVRDHQSAEWLDQDKAVYAFDPSFRTPMGYGVLSFKDKAGAEALIKQEQKGKLLTAEELKTHQWERHDDAVQDMKKQLLQEQDKKQEQPAK</sequence>
<keyword evidence="4" id="KW-1185">Reference proteome</keyword>
<dbReference type="PROSITE" id="PS51257">
    <property type="entry name" value="PROKAR_LIPOPROTEIN"/>
    <property type="match status" value="1"/>
</dbReference>